<dbReference type="OrthoDB" id="9219298at2759"/>
<dbReference type="Proteomes" id="UP000796761">
    <property type="component" value="Unassembled WGS sequence"/>
</dbReference>
<keyword evidence="2" id="KW-1185">Reference proteome</keyword>
<organism evidence="1 2">
    <name type="scientific">Zosterops borbonicus</name>
    <dbReference type="NCBI Taxonomy" id="364589"/>
    <lineage>
        <taxon>Eukaryota</taxon>
        <taxon>Metazoa</taxon>
        <taxon>Chordata</taxon>
        <taxon>Craniata</taxon>
        <taxon>Vertebrata</taxon>
        <taxon>Euteleostomi</taxon>
        <taxon>Archelosauria</taxon>
        <taxon>Archosauria</taxon>
        <taxon>Dinosauria</taxon>
        <taxon>Saurischia</taxon>
        <taxon>Theropoda</taxon>
        <taxon>Coelurosauria</taxon>
        <taxon>Aves</taxon>
        <taxon>Neognathae</taxon>
        <taxon>Neoaves</taxon>
        <taxon>Telluraves</taxon>
        <taxon>Australaves</taxon>
        <taxon>Passeriformes</taxon>
        <taxon>Sylvioidea</taxon>
        <taxon>Zosteropidae</taxon>
        <taxon>Zosterops</taxon>
    </lineage>
</organism>
<protein>
    <submittedName>
        <fullName evidence="1">Uncharacterized protein</fullName>
    </submittedName>
</protein>
<comment type="caution">
    <text evidence="1">The sequence shown here is derived from an EMBL/GenBank/DDBJ whole genome shotgun (WGS) entry which is preliminary data.</text>
</comment>
<evidence type="ECO:0000313" key="2">
    <source>
        <dbReference type="Proteomes" id="UP000796761"/>
    </source>
</evidence>
<dbReference type="EMBL" id="SWJQ01001147">
    <property type="protein sequence ID" value="TRZ09146.1"/>
    <property type="molecule type" value="Genomic_DNA"/>
</dbReference>
<accession>A0A8K1FZX1</accession>
<gene>
    <name evidence="1" type="ORF">HGM15179_017960</name>
</gene>
<proteinExistence type="predicted"/>
<sequence>MPADSKMDLLLVKAKPIGSDGSTSEIAYLRREKNHCTTAAGGEMGENMERTNSADTKVSEEGVGGGAPGAGAEIPQQPVEVYGGTEIHLQLMQDPMLEQFYLVVPDLVLSQMEVPLAVSFLQLFLLASLKTLTSGWFVPQSTTDVWVNPSSASTAPSDTVNQVFMLAAPANGEDPEGVIQSEKDDNLEVTLPPERYWSISSEEWYIDQQWDKDLYFESEYPSPQMQFTSF</sequence>
<evidence type="ECO:0000313" key="1">
    <source>
        <dbReference type="EMBL" id="TRZ09146.1"/>
    </source>
</evidence>
<name>A0A8K1FZX1_9PASS</name>
<reference evidence="1" key="1">
    <citation type="submission" date="2019-04" db="EMBL/GenBank/DDBJ databases">
        <title>Genome assembly of Zosterops borbonicus 15179.</title>
        <authorList>
            <person name="Leroy T."/>
            <person name="Anselmetti Y."/>
            <person name="Tilak M.-K."/>
            <person name="Nabholz B."/>
        </authorList>
    </citation>
    <scope>NUCLEOTIDE SEQUENCE</scope>
    <source>
        <strain evidence="1">HGM_15179</strain>
        <tissue evidence="1">Muscle</tissue>
    </source>
</reference>
<dbReference type="AlphaFoldDB" id="A0A8K1FZX1"/>